<dbReference type="InterPro" id="IPR023578">
    <property type="entry name" value="Ras_GEF_dom_sf"/>
</dbReference>
<dbReference type="InterPro" id="IPR000651">
    <property type="entry name" value="Ras-like_Gua-exchang_fac_N"/>
</dbReference>
<dbReference type="Proteomes" id="UP000728032">
    <property type="component" value="Unassembled WGS sequence"/>
</dbReference>
<dbReference type="PROSITE" id="PS50212">
    <property type="entry name" value="RASGEF_NTER"/>
    <property type="match status" value="1"/>
</dbReference>
<proteinExistence type="predicted"/>
<keyword evidence="1 2" id="KW-0344">Guanine-nucleotide releasing factor</keyword>
<dbReference type="SUPFAM" id="SSF54236">
    <property type="entry name" value="Ubiquitin-like"/>
    <property type="match status" value="1"/>
</dbReference>
<dbReference type="GO" id="GO:0007265">
    <property type="term" value="P:Ras protein signal transduction"/>
    <property type="evidence" value="ECO:0007669"/>
    <property type="project" value="TreeGrafter"/>
</dbReference>
<keyword evidence="7" id="KW-1185">Reference proteome</keyword>
<evidence type="ECO:0000313" key="7">
    <source>
        <dbReference type="Proteomes" id="UP000728032"/>
    </source>
</evidence>
<feature type="domain" description="N-terminal Ras-GEF" evidence="5">
    <location>
        <begin position="23"/>
        <end position="157"/>
    </location>
</feature>
<evidence type="ECO:0000256" key="2">
    <source>
        <dbReference type="PROSITE-ProRule" id="PRU00168"/>
    </source>
</evidence>
<dbReference type="PROSITE" id="PS50200">
    <property type="entry name" value="RA"/>
    <property type="match status" value="1"/>
</dbReference>
<dbReference type="Gene3D" id="1.20.870.10">
    <property type="entry name" value="Son of sevenless (SoS) protein Chain: S domain 1"/>
    <property type="match status" value="1"/>
</dbReference>
<dbReference type="InterPro" id="IPR008937">
    <property type="entry name" value="Ras-like_GEF"/>
</dbReference>
<evidence type="ECO:0000259" key="4">
    <source>
        <dbReference type="PROSITE" id="PS50200"/>
    </source>
</evidence>
<evidence type="ECO:0000256" key="1">
    <source>
        <dbReference type="ARBA" id="ARBA00022658"/>
    </source>
</evidence>
<dbReference type="Pfam" id="PF00617">
    <property type="entry name" value="RasGEF"/>
    <property type="match status" value="1"/>
</dbReference>
<evidence type="ECO:0000313" key="6">
    <source>
        <dbReference type="EMBL" id="CAD7643966.1"/>
    </source>
</evidence>
<dbReference type="PROSITE" id="PS00720">
    <property type="entry name" value="RASGEF"/>
    <property type="match status" value="1"/>
</dbReference>
<dbReference type="SUPFAM" id="SSF48366">
    <property type="entry name" value="Ras GEF"/>
    <property type="match status" value="1"/>
</dbReference>
<dbReference type="AlphaFoldDB" id="A0A7R9LLZ3"/>
<organism evidence="6">
    <name type="scientific">Oppiella nova</name>
    <dbReference type="NCBI Taxonomy" id="334625"/>
    <lineage>
        <taxon>Eukaryota</taxon>
        <taxon>Metazoa</taxon>
        <taxon>Ecdysozoa</taxon>
        <taxon>Arthropoda</taxon>
        <taxon>Chelicerata</taxon>
        <taxon>Arachnida</taxon>
        <taxon>Acari</taxon>
        <taxon>Acariformes</taxon>
        <taxon>Sarcoptiformes</taxon>
        <taxon>Oribatida</taxon>
        <taxon>Brachypylina</taxon>
        <taxon>Oppioidea</taxon>
        <taxon>Oppiidae</taxon>
        <taxon>Oppiella</taxon>
    </lineage>
</organism>
<dbReference type="InterPro" id="IPR019804">
    <property type="entry name" value="Ras_G-nucl-exch_fac_CS"/>
</dbReference>
<dbReference type="SMART" id="SM00229">
    <property type="entry name" value="RasGEFN"/>
    <property type="match status" value="1"/>
</dbReference>
<dbReference type="InterPro" id="IPR000159">
    <property type="entry name" value="RA_dom"/>
</dbReference>
<sequence>MATTHNHTNHISNPFEPNNASHYKYMVMAGTPEKMLEHLLETRLDTINLDDRNGDTLLQDFLLTFPVFISWKHLCNQLMRYYRIDELHQRQEKEFIVANKRRVVRFMHYWFTIAGEAFLKNKIVWTFIEDIVEALQKDINKYKTFEDELLTLKTITEAKTIYELEMDMRGIQKWKADNPGSVRRMSTAPEVNYTNDYRNKWLSIKESDEIICKVFCADHTYTTLKINVDTKAEVIKTQAADKLGMDKVNELVIVELKSNTERLPFRDTEISIPTALTVNGRIFIAHADHLDALTTLTEQDGPTKGSAQQLEEFSSQDFAYHLTLHGWQLFHNLHDYELIYHVFGRHNFNEITANLDVFLRHFNEIQYWTVTELVLEKSLSRRVQLLRKLIKIAGHCKDYQNLNAFFAIIMGLSNVAVSRLSQTWERLPNKIKRTFSQYESLIDPSRNHRRYRIMVQKMSPPLIPFMPLLLKDITFAHEGNKTYVEQGLVNFEKMVGNGAHMIAQTLRTIRECKSGAISLEPPSQSSSNQKSKSTFSQQLQQYIQEIKVIDNLRRLTQLSHSLEHRKL</sequence>
<dbReference type="InterPro" id="IPR036964">
    <property type="entry name" value="RASGEF_cat_dom_sf"/>
</dbReference>
<dbReference type="EMBL" id="OC916337">
    <property type="protein sequence ID" value="CAD7643966.1"/>
    <property type="molecule type" value="Genomic_DNA"/>
</dbReference>
<dbReference type="GO" id="GO:0005085">
    <property type="term" value="F:guanyl-nucleotide exchange factor activity"/>
    <property type="evidence" value="ECO:0007669"/>
    <property type="project" value="UniProtKB-KW"/>
</dbReference>
<protein>
    <submittedName>
        <fullName evidence="6">Uncharacterized protein</fullName>
    </submittedName>
</protein>
<dbReference type="Pfam" id="PF00618">
    <property type="entry name" value="RasGEF_N"/>
    <property type="match status" value="1"/>
</dbReference>
<dbReference type="CDD" id="cd00155">
    <property type="entry name" value="RasGEF"/>
    <property type="match status" value="1"/>
</dbReference>
<reference evidence="6" key="1">
    <citation type="submission" date="2020-11" db="EMBL/GenBank/DDBJ databases">
        <authorList>
            <person name="Tran Van P."/>
        </authorList>
    </citation>
    <scope>NUCLEOTIDE SEQUENCE</scope>
</reference>
<dbReference type="PROSITE" id="PS50009">
    <property type="entry name" value="RASGEF_CAT"/>
    <property type="match status" value="1"/>
</dbReference>
<feature type="domain" description="Ras-associating" evidence="4">
    <location>
        <begin position="208"/>
        <end position="289"/>
    </location>
</feature>
<dbReference type="PANTHER" id="PTHR23113">
    <property type="entry name" value="GUANINE NUCLEOTIDE EXCHANGE FACTOR"/>
    <property type="match status" value="1"/>
</dbReference>
<evidence type="ECO:0000259" key="3">
    <source>
        <dbReference type="PROSITE" id="PS50009"/>
    </source>
</evidence>
<name>A0A7R9LLZ3_9ACAR</name>
<feature type="domain" description="Ras-GEF" evidence="3">
    <location>
        <begin position="314"/>
        <end position="546"/>
    </location>
</feature>
<dbReference type="Gene3D" id="1.10.840.10">
    <property type="entry name" value="Ras guanine-nucleotide exchange factors catalytic domain"/>
    <property type="match status" value="1"/>
</dbReference>
<dbReference type="OrthoDB" id="21144at2759"/>
<dbReference type="InterPro" id="IPR001895">
    <property type="entry name" value="RASGEF_cat_dom"/>
</dbReference>
<dbReference type="EMBL" id="CAJPVJ010001512">
    <property type="protein sequence ID" value="CAG2164859.1"/>
    <property type="molecule type" value="Genomic_DNA"/>
</dbReference>
<dbReference type="SMART" id="SM00147">
    <property type="entry name" value="RasGEF"/>
    <property type="match status" value="1"/>
</dbReference>
<dbReference type="GO" id="GO:0005886">
    <property type="term" value="C:plasma membrane"/>
    <property type="evidence" value="ECO:0007669"/>
    <property type="project" value="TreeGrafter"/>
</dbReference>
<evidence type="ECO:0000259" key="5">
    <source>
        <dbReference type="PROSITE" id="PS50212"/>
    </source>
</evidence>
<dbReference type="InterPro" id="IPR029071">
    <property type="entry name" value="Ubiquitin-like_domsf"/>
</dbReference>
<dbReference type="PANTHER" id="PTHR23113:SF327">
    <property type="entry name" value="EXCHANGE PROTEIN DIRECTLY ACTIVATED BY CAMP, ISOFORM E"/>
    <property type="match status" value="1"/>
</dbReference>
<gene>
    <name evidence="6" type="ORF">ONB1V03_LOCUS4406</name>
</gene>
<dbReference type="CDD" id="cd06224">
    <property type="entry name" value="REM"/>
    <property type="match status" value="1"/>
</dbReference>
<accession>A0A7R9LLZ3</accession>
<dbReference type="Gene3D" id="3.10.20.90">
    <property type="entry name" value="Phosphatidylinositol 3-kinase Catalytic Subunit, Chain A, domain 1"/>
    <property type="match status" value="1"/>
</dbReference>